<dbReference type="PANTHER" id="PTHR44591">
    <property type="entry name" value="STRESS RESPONSE REGULATOR PROTEIN 1"/>
    <property type="match status" value="1"/>
</dbReference>
<dbReference type="InterPro" id="IPR001789">
    <property type="entry name" value="Sig_transdc_resp-reg_receiver"/>
</dbReference>
<evidence type="ECO:0000259" key="3">
    <source>
        <dbReference type="PROSITE" id="PS50110"/>
    </source>
</evidence>
<feature type="modified residue" description="4-aspartylphosphate" evidence="2">
    <location>
        <position position="58"/>
    </location>
</feature>
<dbReference type="OrthoDB" id="9789181at2"/>
<dbReference type="RefSeq" id="WP_111061935.1">
    <property type="nucleotide sequence ID" value="NZ_JBHUCU010000002.1"/>
</dbReference>
<keyword evidence="1 2" id="KW-0597">Phosphoprotein</keyword>
<dbReference type="Gene3D" id="3.40.50.2300">
    <property type="match status" value="1"/>
</dbReference>
<dbReference type="PROSITE" id="PS50110">
    <property type="entry name" value="RESPONSE_REGULATORY"/>
    <property type="match status" value="1"/>
</dbReference>
<dbReference type="AlphaFoldDB" id="A0A2W1N1V7"/>
<dbReference type="Proteomes" id="UP000249248">
    <property type="component" value="Unassembled WGS sequence"/>
</dbReference>
<dbReference type="PANTHER" id="PTHR44591:SF3">
    <property type="entry name" value="RESPONSE REGULATORY DOMAIN-CONTAINING PROTEIN"/>
    <property type="match status" value="1"/>
</dbReference>
<comment type="caution">
    <text evidence="4">The sequence shown here is derived from an EMBL/GenBank/DDBJ whole genome shotgun (WGS) entry which is preliminary data.</text>
</comment>
<dbReference type="GO" id="GO:0000160">
    <property type="term" value="P:phosphorelay signal transduction system"/>
    <property type="evidence" value="ECO:0007669"/>
    <property type="project" value="InterPro"/>
</dbReference>
<reference evidence="4 5" key="1">
    <citation type="submission" date="2018-06" db="EMBL/GenBank/DDBJ databases">
        <title>The draft genome sequence of Crocinitomix sp. SM1701.</title>
        <authorList>
            <person name="Zhang X."/>
        </authorList>
    </citation>
    <scope>NUCLEOTIDE SEQUENCE [LARGE SCALE GENOMIC DNA]</scope>
    <source>
        <strain evidence="4 5">SM1701</strain>
    </source>
</reference>
<feature type="domain" description="Response regulatory" evidence="3">
    <location>
        <begin position="8"/>
        <end position="124"/>
    </location>
</feature>
<dbReference type="InterPro" id="IPR011006">
    <property type="entry name" value="CheY-like_superfamily"/>
</dbReference>
<keyword evidence="5" id="KW-1185">Reference proteome</keyword>
<proteinExistence type="predicted"/>
<accession>A0A2W1N1V7</accession>
<gene>
    <name evidence="4" type="ORF">DNU06_03970</name>
</gene>
<dbReference type="CDD" id="cd00156">
    <property type="entry name" value="REC"/>
    <property type="match status" value="1"/>
</dbReference>
<organism evidence="4 5">
    <name type="scientific">Putridiphycobacter roseus</name>
    <dbReference type="NCBI Taxonomy" id="2219161"/>
    <lineage>
        <taxon>Bacteria</taxon>
        <taxon>Pseudomonadati</taxon>
        <taxon>Bacteroidota</taxon>
        <taxon>Flavobacteriia</taxon>
        <taxon>Flavobacteriales</taxon>
        <taxon>Crocinitomicaceae</taxon>
        <taxon>Putridiphycobacter</taxon>
    </lineage>
</organism>
<evidence type="ECO:0000313" key="4">
    <source>
        <dbReference type="EMBL" id="PZE17784.1"/>
    </source>
</evidence>
<dbReference type="SUPFAM" id="SSF52172">
    <property type="entry name" value="CheY-like"/>
    <property type="match status" value="1"/>
</dbReference>
<evidence type="ECO:0000313" key="5">
    <source>
        <dbReference type="Proteomes" id="UP000249248"/>
    </source>
</evidence>
<name>A0A2W1N1V7_9FLAO</name>
<dbReference type="InterPro" id="IPR050595">
    <property type="entry name" value="Bact_response_regulator"/>
</dbReference>
<evidence type="ECO:0000256" key="2">
    <source>
        <dbReference type="PROSITE-ProRule" id="PRU00169"/>
    </source>
</evidence>
<dbReference type="Pfam" id="PF00072">
    <property type="entry name" value="Response_reg"/>
    <property type="match status" value="1"/>
</dbReference>
<sequence length="125" mass="14083">MSNKEIKKIIIVDDEVDICYLIKSILKRKFAAKIDICNSVEEALDKLKVAQYDLAFFDMRLNDGTGEELISQVHEEGEPKPYIAVISAYTSPSDMSHLNDLKIDEFIPKPLSSEKIINCYLAATA</sequence>
<dbReference type="SMART" id="SM00448">
    <property type="entry name" value="REC"/>
    <property type="match status" value="1"/>
</dbReference>
<dbReference type="EMBL" id="QKSB01000002">
    <property type="protein sequence ID" value="PZE17784.1"/>
    <property type="molecule type" value="Genomic_DNA"/>
</dbReference>
<protein>
    <recommendedName>
        <fullName evidence="3">Response regulatory domain-containing protein</fullName>
    </recommendedName>
</protein>
<evidence type="ECO:0000256" key="1">
    <source>
        <dbReference type="ARBA" id="ARBA00022553"/>
    </source>
</evidence>